<gene>
    <name evidence="1" type="ORF">EDD18DRAFT_1352808</name>
</gene>
<comment type="caution">
    <text evidence="1">The sequence shown here is derived from an EMBL/GenBank/DDBJ whole genome shotgun (WGS) entry which is preliminary data.</text>
</comment>
<name>A0AA39Q864_9AGAR</name>
<evidence type="ECO:0000313" key="1">
    <source>
        <dbReference type="EMBL" id="KAK0496954.1"/>
    </source>
</evidence>
<proteinExistence type="predicted"/>
<protein>
    <submittedName>
        <fullName evidence="1">Uncharacterized protein</fullName>
    </submittedName>
</protein>
<dbReference type="AlphaFoldDB" id="A0AA39Q864"/>
<dbReference type="EMBL" id="JAUEPU010000014">
    <property type="protein sequence ID" value="KAK0496954.1"/>
    <property type="molecule type" value="Genomic_DNA"/>
</dbReference>
<organism evidence="1 2">
    <name type="scientific">Armillaria luteobubalina</name>
    <dbReference type="NCBI Taxonomy" id="153913"/>
    <lineage>
        <taxon>Eukaryota</taxon>
        <taxon>Fungi</taxon>
        <taxon>Dikarya</taxon>
        <taxon>Basidiomycota</taxon>
        <taxon>Agaricomycotina</taxon>
        <taxon>Agaricomycetes</taxon>
        <taxon>Agaricomycetidae</taxon>
        <taxon>Agaricales</taxon>
        <taxon>Marasmiineae</taxon>
        <taxon>Physalacriaceae</taxon>
        <taxon>Armillaria</taxon>
    </lineage>
</organism>
<sequence>MIIVSRKGVHLIPLHSCIPPVKGNKKPQPLVNNMFLDVAFGNVRKNTTILHVPNSMQSQEGGLVTHFIADGIESTGPMNNLTTLMNGNPNLHTITWRNISVEFSSTNVCVHRFRCLTIWSCTISLHNLQDLLTVATNLQVFILGGWTSIARADDDMNMEATLCSTLEHLHVNLTDTRYEDSDWLNSEDAREAQHSLARFFDQAQVIAPSHLCEVAIKLLVKDMDVAVCLIQHALGTMECLIIAYVDTLMSTAFINLDGGQNIWKVHVKCVASCLHEVIYSLRMISSLQLVDIQLLIKVYGQRDKLHALSSFDANVYKGQFSSLIIFSVHINPWSTYSDVYGYNKYFRKEVMATAPYMQETNRLKYYWVPDEEDVLTDVFLLNTKLDCTVEALSDNDYT</sequence>
<dbReference type="Proteomes" id="UP001175228">
    <property type="component" value="Unassembled WGS sequence"/>
</dbReference>
<accession>A0AA39Q864</accession>
<reference evidence="1" key="1">
    <citation type="submission" date="2023-06" db="EMBL/GenBank/DDBJ databases">
        <authorList>
            <consortium name="Lawrence Berkeley National Laboratory"/>
            <person name="Ahrendt S."/>
            <person name="Sahu N."/>
            <person name="Indic B."/>
            <person name="Wong-Bajracharya J."/>
            <person name="Merenyi Z."/>
            <person name="Ke H.-M."/>
            <person name="Monk M."/>
            <person name="Kocsube S."/>
            <person name="Drula E."/>
            <person name="Lipzen A."/>
            <person name="Balint B."/>
            <person name="Henrissat B."/>
            <person name="Andreopoulos B."/>
            <person name="Martin F.M."/>
            <person name="Harder C.B."/>
            <person name="Rigling D."/>
            <person name="Ford K.L."/>
            <person name="Foster G.D."/>
            <person name="Pangilinan J."/>
            <person name="Papanicolaou A."/>
            <person name="Barry K."/>
            <person name="LaButti K."/>
            <person name="Viragh M."/>
            <person name="Koriabine M."/>
            <person name="Yan M."/>
            <person name="Riley R."/>
            <person name="Champramary S."/>
            <person name="Plett K.L."/>
            <person name="Tsai I.J."/>
            <person name="Slot J."/>
            <person name="Sipos G."/>
            <person name="Plett J."/>
            <person name="Nagy L.G."/>
            <person name="Grigoriev I.V."/>
        </authorList>
    </citation>
    <scope>NUCLEOTIDE SEQUENCE</scope>
    <source>
        <strain evidence="1">HWK02</strain>
    </source>
</reference>
<keyword evidence="2" id="KW-1185">Reference proteome</keyword>
<evidence type="ECO:0000313" key="2">
    <source>
        <dbReference type="Proteomes" id="UP001175228"/>
    </source>
</evidence>